<accession>A0A8J2TM17</accession>
<keyword evidence="3" id="KW-1185">Reference proteome</keyword>
<sequence length="129" mass="14618">MSLVMAFVVLFSTLSFTINMHYCGGALVETAISHKVKGCGMEMEKPSTDGCSITKKNCCDDKQLVVDGQDELQLAVDKISFEKQIFITYFVNTYINLFEIVEENISSYEDYSPPLVVKQLYKIDETYLI</sequence>
<protein>
    <submittedName>
        <fullName evidence="2">Uncharacterized protein</fullName>
    </submittedName>
</protein>
<feature type="chain" id="PRO_5035291372" evidence="1">
    <location>
        <begin position="18"/>
        <end position="129"/>
    </location>
</feature>
<evidence type="ECO:0000256" key="1">
    <source>
        <dbReference type="SAM" id="SignalP"/>
    </source>
</evidence>
<dbReference type="NCBIfam" id="NF047658">
    <property type="entry name" value="HYC_CC_PP"/>
    <property type="match status" value="1"/>
</dbReference>
<dbReference type="InterPro" id="IPR058060">
    <property type="entry name" value="HYC_CC_PP"/>
</dbReference>
<dbReference type="EMBL" id="BMIC01000001">
    <property type="protein sequence ID" value="GFZ81062.1"/>
    <property type="molecule type" value="Genomic_DNA"/>
</dbReference>
<proteinExistence type="predicted"/>
<name>A0A8J2TM17_9FLAO</name>
<keyword evidence="1" id="KW-0732">Signal</keyword>
<gene>
    <name evidence="2" type="ORF">GCM10011531_09000</name>
</gene>
<feature type="signal peptide" evidence="1">
    <location>
        <begin position="1"/>
        <end position="17"/>
    </location>
</feature>
<reference evidence="2 3" key="1">
    <citation type="journal article" date="2014" name="Int. J. Syst. Evol. Microbiol.">
        <title>Complete genome sequence of Corynebacterium casei LMG S-19264T (=DSM 44701T), isolated from a smear-ripened cheese.</title>
        <authorList>
            <consortium name="US DOE Joint Genome Institute (JGI-PGF)"/>
            <person name="Walter F."/>
            <person name="Albersmeier A."/>
            <person name="Kalinowski J."/>
            <person name="Ruckert C."/>
        </authorList>
    </citation>
    <scope>NUCLEOTIDE SEQUENCE [LARGE SCALE GENOMIC DNA]</scope>
    <source>
        <strain evidence="2 3">CGMCC 1.15295</strain>
    </source>
</reference>
<comment type="caution">
    <text evidence="2">The sequence shown here is derived from an EMBL/GenBank/DDBJ whole genome shotgun (WGS) entry which is preliminary data.</text>
</comment>
<dbReference type="AlphaFoldDB" id="A0A8J2TM17"/>
<evidence type="ECO:0000313" key="2">
    <source>
        <dbReference type="EMBL" id="GFZ81062.1"/>
    </source>
</evidence>
<dbReference type="InterPro" id="IPR058512">
    <property type="entry name" value="DUF8199"/>
</dbReference>
<dbReference type="Proteomes" id="UP000598120">
    <property type="component" value="Unassembled WGS sequence"/>
</dbReference>
<evidence type="ECO:0000313" key="3">
    <source>
        <dbReference type="Proteomes" id="UP000598120"/>
    </source>
</evidence>
<organism evidence="2 3">
    <name type="scientific">Aquaticitalea lipolytica</name>
    <dbReference type="NCBI Taxonomy" id="1247562"/>
    <lineage>
        <taxon>Bacteria</taxon>
        <taxon>Pseudomonadati</taxon>
        <taxon>Bacteroidota</taxon>
        <taxon>Flavobacteriia</taxon>
        <taxon>Flavobacteriales</taxon>
        <taxon>Flavobacteriaceae</taxon>
        <taxon>Aquaticitalea</taxon>
    </lineage>
</organism>
<dbReference type="Pfam" id="PF26622">
    <property type="entry name" value="DUF8199"/>
    <property type="match status" value="1"/>
</dbReference>